<reference evidence="1" key="1">
    <citation type="submission" date="2015-12" db="EMBL/GenBank/DDBJ databases">
        <title>Gene expression during late stages of embryo sac development: a critical building block for successful pollen-pistil interactions.</title>
        <authorList>
            <person name="Liu Y."/>
            <person name="Joly V."/>
            <person name="Sabar M."/>
            <person name="Matton D.P."/>
        </authorList>
    </citation>
    <scope>NUCLEOTIDE SEQUENCE</scope>
</reference>
<organism evidence="1">
    <name type="scientific">Solanum chacoense</name>
    <name type="common">Chaco potato</name>
    <dbReference type="NCBI Taxonomy" id="4108"/>
    <lineage>
        <taxon>Eukaryota</taxon>
        <taxon>Viridiplantae</taxon>
        <taxon>Streptophyta</taxon>
        <taxon>Embryophyta</taxon>
        <taxon>Tracheophyta</taxon>
        <taxon>Spermatophyta</taxon>
        <taxon>Magnoliopsida</taxon>
        <taxon>eudicotyledons</taxon>
        <taxon>Gunneridae</taxon>
        <taxon>Pentapetalae</taxon>
        <taxon>asterids</taxon>
        <taxon>lamiids</taxon>
        <taxon>Solanales</taxon>
        <taxon>Solanaceae</taxon>
        <taxon>Solanoideae</taxon>
        <taxon>Solaneae</taxon>
        <taxon>Solanum</taxon>
    </lineage>
</organism>
<dbReference type="AlphaFoldDB" id="A0A0V0HK21"/>
<dbReference type="EMBL" id="GEDG01018460">
    <property type="protein sequence ID" value="JAP20773.1"/>
    <property type="molecule type" value="Transcribed_RNA"/>
</dbReference>
<accession>A0A0V0HK21</accession>
<sequence length="86" mass="10169">MPNHLTPLLLRPTSPQMHYDQFLTYHNQGIYTSPLHMPELSQFQFPHLVLHKSHSHHVSNILISNLISPSMFTYPPQYPHLLIFWI</sequence>
<name>A0A0V0HK21_SOLCH</name>
<proteinExistence type="predicted"/>
<protein>
    <submittedName>
        <fullName evidence="1">Putative ovule protein</fullName>
    </submittedName>
</protein>
<evidence type="ECO:0000313" key="1">
    <source>
        <dbReference type="EMBL" id="JAP20773.1"/>
    </source>
</evidence>